<dbReference type="Proteomes" id="UP001198151">
    <property type="component" value="Unassembled WGS sequence"/>
</dbReference>
<organism evidence="2 3">
    <name type="scientific">Ruminococcus turbiniformis</name>
    <dbReference type="NCBI Taxonomy" id="2881258"/>
    <lineage>
        <taxon>Bacteria</taxon>
        <taxon>Bacillati</taxon>
        <taxon>Bacillota</taxon>
        <taxon>Clostridia</taxon>
        <taxon>Eubacteriales</taxon>
        <taxon>Oscillospiraceae</taxon>
        <taxon>Ruminococcus</taxon>
    </lineage>
</organism>
<comment type="caution">
    <text evidence="2">The sequence shown here is derived from an EMBL/GenBank/DDBJ whole genome shotgun (WGS) entry which is preliminary data.</text>
</comment>
<keyword evidence="1" id="KW-0175">Coiled coil</keyword>
<accession>A0ABS8FXH7</accession>
<sequence length="360" mass="42326">MANVLQKTFSNIRTREALLAEISGNETMKMTYESWEDEYQKEFLDFCTGIKGVKVLYDSFFKEIMDPDTVPERLEELLSLILKQKIRILKVLPQESPYIADGRSLVIMDIVIELENHSLANVEVQKLGYMFPGQRAACYSADLLLRQYKRVRSERSESKKKFSYRDMKKVYTIIFYEESPAEFHQFPDDYIHRSRQKTDTGLEIDLLQEYAFIPLDNFRNILHNKGIRTKLDAWLTFLSIDDPEWIGRLIDQYPQFRRYYEEIYELCLSTEKVMSMFSKELQELDRNTVQYMIDEMQDKIDEQKRQLDAALSERDAILSEKDAALAEKDAALSESSAVLEEKNREIERLKAALEAERSKG</sequence>
<reference evidence="2 3" key="1">
    <citation type="submission" date="2021-10" db="EMBL/GenBank/DDBJ databases">
        <title>Anaerobic single-cell dispensing facilitates the cultivation of human gut bacteria.</title>
        <authorList>
            <person name="Afrizal A."/>
        </authorList>
    </citation>
    <scope>NUCLEOTIDE SEQUENCE [LARGE SCALE GENOMIC DNA]</scope>
    <source>
        <strain evidence="2 3">CLA-AA-H200</strain>
    </source>
</reference>
<dbReference type="EMBL" id="JAJEQX010000011">
    <property type="protein sequence ID" value="MCC2254289.1"/>
    <property type="molecule type" value="Genomic_DNA"/>
</dbReference>
<keyword evidence="3" id="KW-1185">Reference proteome</keyword>
<evidence type="ECO:0000313" key="3">
    <source>
        <dbReference type="Proteomes" id="UP001198151"/>
    </source>
</evidence>
<dbReference type="RefSeq" id="WP_227707428.1">
    <property type="nucleotide sequence ID" value="NZ_JAJEQX010000011.1"/>
</dbReference>
<evidence type="ECO:0000313" key="2">
    <source>
        <dbReference type="EMBL" id="MCC2254289.1"/>
    </source>
</evidence>
<name>A0ABS8FXH7_9FIRM</name>
<gene>
    <name evidence="2" type="ORF">LKD70_07595</name>
</gene>
<proteinExistence type="predicted"/>
<feature type="coiled-coil region" evidence="1">
    <location>
        <begin position="286"/>
        <end position="359"/>
    </location>
</feature>
<protein>
    <submittedName>
        <fullName evidence="2">PD-(D/E)XK nuclease family transposase</fullName>
    </submittedName>
</protein>
<dbReference type="Pfam" id="PF12784">
    <property type="entry name" value="PDDEXK_2"/>
    <property type="match status" value="1"/>
</dbReference>
<evidence type="ECO:0000256" key="1">
    <source>
        <dbReference type="SAM" id="Coils"/>
    </source>
</evidence>